<dbReference type="SUPFAM" id="SSF64167">
    <property type="entry name" value="SurE-like"/>
    <property type="match status" value="1"/>
</dbReference>
<feature type="transmembrane region" description="Helical" evidence="4">
    <location>
        <begin position="12"/>
        <end position="33"/>
    </location>
</feature>
<proteinExistence type="predicted"/>
<feature type="region of interest" description="Disordered" evidence="3">
    <location>
        <begin position="736"/>
        <end position="758"/>
    </location>
</feature>
<feature type="transmembrane region" description="Helical" evidence="4">
    <location>
        <begin position="53"/>
        <end position="75"/>
    </location>
</feature>
<keyword evidence="4" id="KW-1133">Transmembrane helix</keyword>
<keyword evidence="8" id="KW-1185">Reference proteome</keyword>
<dbReference type="InterPro" id="IPR036523">
    <property type="entry name" value="SurE-like_sf"/>
</dbReference>
<gene>
    <name evidence="7" type="ORF">GT037_008285</name>
</gene>
<reference evidence="7" key="2">
    <citation type="submission" date="2020-08" db="EMBL/GenBank/DDBJ databases">
        <title>Draft Genome Sequence of Cumin Blight Pathogen Alternaria burnsii.</title>
        <authorList>
            <person name="Feng Z."/>
        </authorList>
    </citation>
    <scope>NUCLEOTIDE SEQUENCE</scope>
    <source>
        <strain evidence="7">CBS107.38</strain>
    </source>
</reference>
<dbReference type="GeneID" id="62206510"/>
<dbReference type="Proteomes" id="UP000596902">
    <property type="component" value="Unassembled WGS sequence"/>
</dbReference>
<dbReference type="EMBL" id="JAAABM010000012">
    <property type="protein sequence ID" value="KAF7673670.1"/>
    <property type="molecule type" value="Genomic_DNA"/>
</dbReference>
<feature type="transmembrane region" description="Helical" evidence="4">
    <location>
        <begin position="87"/>
        <end position="106"/>
    </location>
</feature>
<dbReference type="InterPro" id="IPR038469">
    <property type="entry name" value="tRNAHis_GuaTrfase_Thg1_sf"/>
</dbReference>
<dbReference type="InterPro" id="IPR024956">
    <property type="entry name" value="tRNAHis_GuaTrfase_cat"/>
</dbReference>
<evidence type="ECO:0000313" key="7">
    <source>
        <dbReference type="EMBL" id="KAF7673670.1"/>
    </source>
</evidence>
<feature type="domain" description="tRNAHis guanylyltransferase catalytic" evidence="6">
    <location>
        <begin position="523"/>
        <end position="661"/>
    </location>
</feature>
<dbReference type="Gene3D" id="3.30.70.3000">
    <property type="match status" value="1"/>
</dbReference>
<dbReference type="GO" id="GO:0016787">
    <property type="term" value="F:hydrolase activity"/>
    <property type="evidence" value="ECO:0007669"/>
    <property type="project" value="InterPro"/>
</dbReference>
<name>A0A8H7B2C9_9PLEO</name>
<comment type="caution">
    <text evidence="7">The sequence shown here is derived from an EMBL/GenBank/DDBJ whole genome shotgun (WGS) entry which is preliminary data.</text>
</comment>
<keyword evidence="4" id="KW-0472">Membrane</keyword>
<reference evidence="7" key="1">
    <citation type="submission" date="2020-01" db="EMBL/GenBank/DDBJ databases">
        <authorList>
            <person name="Feng Z.H.Z."/>
        </authorList>
    </citation>
    <scope>NUCLEOTIDE SEQUENCE</scope>
    <source>
        <strain evidence="7">CBS107.38</strain>
    </source>
</reference>
<dbReference type="Pfam" id="PF04446">
    <property type="entry name" value="Thg1"/>
    <property type="match status" value="1"/>
</dbReference>
<dbReference type="PANTHER" id="PTHR12729">
    <property type="entry name" value="TRNA(HIS) GUANYLYLTRANSFERASE-RELATED"/>
    <property type="match status" value="1"/>
</dbReference>
<feature type="compositionally biased region" description="Basic and acidic residues" evidence="3">
    <location>
        <begin position="289"/>
        <end position="298"/>
    </location>
</feature>
<dbReference type="Pfam" id="PF01975">
    <property type="entry name" value="SurE"/>
    <property type="match status" value="1"/>
</dbReference>
<dbReference type="AlphaFoldDB" id="A0A8H7B2C9"/>
<dbReference type="PANTHER" id="PTHR12729:SF1">
    <property type="entry name" value="TRNAHIS GUANYLYLTRANSFERASE CATALYTIC DOMAIN-CONTAINING PROTEIN"/>
    <property type="match status" value="1"/>
</dbReference>
<sequence length="758" mass="83495">MAQRPVFWQKRVLVPFWIVRICIMILIIAAYGYSLRTVDELKDVIQPSTGSVVVFMLFIVIVLLIDILAIIMFLGDKLKPGTFLTMNCFQTGFWTGVLIMDFVAIGQGASSVGIGFSIFVFLTFLGLLIYAIVGYRRAKKEAQRGQYAPAHNPLAAAAAAQSSPYNSVPEYQQNTAYHSQTQPDMHNQYLPPYQSGAATDYYQQPVKPAHIVSGLSVEHIRFIFILPVRMRSFLLLAAAVPFAQAVRIVQSNDDGWSEANIRTFFDVLNSAGHEVVLSGPAENQSGRGSSDEPPKTVDSDGCIHASCPGGSPPTGANATDPRLNYVNSFPVTSIKQGIDVTAPKLWNGAKPELALTGPNVGSNVAVQVPFSGTVGAATYAAKTAQIPAIAFSGQSGDPTAWNAPTPFHSKIYADLALNVTTTIINSGKPYLPANTYLNVNFPSVSETKCSDPSQFKYIFTRINTGLLSARDADWCGSTRLPWEADVILIRGSDCYVTISPGDANDKTTINDAAKRDDGDGKASRMKSYESHFDHTLPLNQPIILRLDGHGFSRFTSHFARPFDERIHTAMISACADLLHFFPRATVAYTQSDEITLIFPEGVQIFNERVQKLCSLSASYCSVRFNKHLAEALDKMPEPAVKGNVEKVLGIAHFDARFFPVPSVEEALNNLIWRCRNDAVRNAVSAFARTMYSTKEMNGKKTRELVEMMLEEKGVKFEEAVPKWAIEGCLLKREQHEHEGVNPRTGEVEKTFRTRPRVE</sequence>
<organism evidence="7 8">
    <name type="scientific">Alternaria burnsii</name>
    <dbReference type="NCBI Taxonomy" id="1187904"/>
    <lineage>
        <taxon>Eukaryota</taxon>
        <taxon>Fungi</taxon>
        <taxon>Dikarya</taxon>
        <taxon>Ascomycota</taxon>
        <taxon>Pezizomycotina</taxon>
        <taxon>Dothideomycetes</taxon>
        <taxon>Pleosporomycetidae</taxon>
        <taxon>Pleosporales</taxon>
        <taxon>Pleosporineae</taxon>
        <taxon>Pleosporaceae</taxon>
        <taxon>Alternaria</taxon>
        <taxon>Alternaria sect. Alternaria</taxon>
    </lineage>
</organism>
<dbReference type="GO" id="GO:0006400">
    <property type="term" value="P:tRNA modification"/>
    <property type="evidence" value="ECO:0007669"/>
    <property type="project" value="InterPro"/>
</dbReference>
<feature type="non-terminal residue" evidence="7">
    <location>
        <position position="1"/>
    </location>
</feature>
<protein>
    <recommendedName>
        <fullName evidence="1">tRNA(His) guanylyltransferase</fullName>
    </recommendedName>
    <alternativeName>
        <fullName evidence="2">tRNA-histidine guanylyltransferase</fullName>
    </alternativeName>
</protein>
<evidence type="ECO:0000313" key="8">
    <source>
        <dbReference type="Proteomes" id="UP000596902"/>
    </source>
</evidence>
<evidence type="ECO:0000256" key="4">
    <source>
        <dbReference type="SAM" id="Phobius"/>
    </source>
</evidence>
<dbReference type="Gene3D" id="3.40.1210.10">
    <property type="entry name" value="Survival protein SurE-like phosphatase/nucleotidase"/>
    <property type="match status" value="1"/>
</dbReference>
<evidence type="ECO:0000256" key="1">
    <source>
        <dbReference type="ARBA" id="ARBA00015443"/>
    </source>
</evidence>
<evidence type="ECO:0000259" key="5">
    <source>
        <dbReference type="Pfam" id="PF01975"/>
    </source>
</evidence>
<dbReference type="InterPro" id="IPR002828">
    <property type="entry name" value="SurE-like_Pase/nucleotidase"/>
</dbReference>
<evidence type="ECO:0000259" key="6">
    <source>
        <dbReference type="Pfam" id="PF04446"/>
    </source>
</evidence>
<dbReference type="RefSeq" id="XP_038783997.1">
    <property type="nucleotide sequence ID" value="XM_038933332.1"/>
</dbReference>
<evidence type="ECO:0000256" key="2">
    <source>
        <dbReference type="ARBA" id="ARBA00032480"/>
    </source>
</evidence>
<feature type="domain" description="Survival protein SurE-like phosphatase/nucleotidase" evidence="5">
    <location>
        <begin position="248"/>
        <end position="450"/>
    </location>
</feature>
<dbReference type="GO" id="GO:0000287">
    <property type="term" value="F:magnesium ion binding"/>
    <property type="evidence" value="ECO:0007669"/>
    <property type="project" value="InterPro"/>
</dbReference>
<feature type="transmembrane region" description="Helical" evidence="4">
    <location>
        <begin position="112"/>
        <end position="133"/>
    </location>
</feature>
<feature type="region of interest" description="Disordered" evidence="3">
    <location>
        <begin position="278"/>
        <end position="318"/>
    </location>
</feature>
<dbReference type="GO" id="GO:0008193">
    <property type="term" value="F:tRNA guanylyltransferase activity"/>
    <property type="evidence" value="ECO:0007669"/>
    <property type="project" value="InterPro"/>
</dbReference>
<keyword evidence="4" id="KW-0812">Transmembrane</keyword>
<dbReference type="InterPro" id="IPR007537">
    <property type="entry name" value="tRNAHis_GuaTrfase_Thg1"/>
</dbReference>
<evidence type="ECO:0000256" key="3">
    <source>
        <dbReference type="SAM" id="MobiDB-lite"/>
    </source>
</evidence>
<accession>A0A8H7B2C9</accession>